<evidence type="ECO:0000313" key="4">
    <source>
        <dbReference type="EMBL" id="PZW01483.1"/>
    </source>
</evidence>
<dbReference type="Proteomes" id="UP000249646">
    <property type="component" value="Unassembled WGS sequence"/>
</dbReference>
<dbReference type="PANTHER" id="PTHR12919:SF20">
    <property type="entry name" value="SMALL RIBOSOMAL SUBUNIT PROTEIN BS16M"/>
    <property type="match status" value="1"/>
</dbReference>
<sequence>MVKLRLKRTGKKFHATYKIVASDARAPRDGRFIDVLGHYDPHTKQLVLNEELATSYLDNGAKPTETVRTLLKKNDFYAKYIANKNK</sequence>
<dbReference type="InterPro" id="IPR023803">
    <property type="entry name" value="Ribosomal_bS16_dom_sf"/>
</dbReference>
<name>A0A2W7GUW7_9BACT</name>
<dbReference type="Pfam" id="PF00886">
    <property type="entry name" value="Ribosomal_S16"/>
    <property type="match status" value="1"/>
</dbReference>
<dbReference type="RefSeq" id="WP_111518312.1">
    <property type="nucleotide sequence ID" value="NZ_QKUB01000002.1"/>
</dbReference>
<dbReference type="PROSITE" id="PS00732">
    <property type="entry name" value="RIBOSOMAL_S16"/>
    <property type="match status" value="1"/>
</dbReference>
<keyword evidence="1 3" id="KW-0689">Ribosomal protein</keyword>
<comment type="caution">
    <text evidence="4">The sequence shown here is derived from an EMBL/GenBank/DDBJ whole genome shotgun (WGS) entry which is preliminary data.</text>
</comment>
<evidence type="ECO:0000256" key="1">
    <source>
        <dbReference type="ARBA" id="ARBA00022980"/>
    </source>
</evidence>
<keyword evidence="2 3" id="KW-0687">Ribonucleoprotein</keyword>
<dbReference type="Gene3D" id="3.30.1320.10">
    <property type="match status" value="1"/>
</dbReference>
<dbReference type="GO" id="GO:0003735">
    <property type="term" value="F:structural constituent of ribosome"/>
    <property type="evidence" value="ECO:0007669"/>
    <property type="project" value="InterPro"/>
</dbReference>
<dbReference type="GO" id="GO:0006412">
    <property type="term" value="P:translation"/>
    <property type="evidence" value="ECO:0007669"/>
    <property type="project" value="UniProtKB-UniRule"/>
</dbReference>
<proteinExistence type="inferred from homology"/>
<evidence type="ECO:0000256" key="2">
    <source>
        <dbReference type="ARBA" id="ARBA00023274"/>
    </source>
</evidence>
<organism evidence="4 5">
    <name type="scientific">Metamycoplasma auris</name>
    <dbReference type="NCBI Taxonomy" id="51363"/>
    <lineage>
        <taxon>Bacteria</taxon>
        <taxon>Bacillati</taxon>
        <taxon>Mycoplasmatota</taxon>
        <taxon>Mycoplasmoidales</taxon>
        <taxon>Metamycoplasmataceae</taxon>
        <taxon>Metamycoplasma</taxon>
    </lineage>
</organism>
<gene>
    <name evidence="3" type="primary">rpsP</name>
    <name evidence="4" type="ORF">BCF89_102110</name>
</gene>
<accession>A0A2W7GUW7</accession>
<reference evidence="4 5" key="1">
    <citation type="submission" date="2018-06" db="EMBL/GenBank/DDBJ databases">
        <title>Genomic Encyclopedia of Archaeal and Bacterial Type Strains, Phase II (KMG-II): from individual species to whole genera.</title>
        <authorList>
            <person name="Goeker M."/>
        </authorList>
    </citation>
    <scope>NUCLEOTIDE SEQUENCE [LARGE SCALE GENOMIC DNA]</scope>
    <source>
        <strain evidence="4 5">ATCC 51348</strain>
    </source>
</reference>
<evidence type="ECO:0000256" key="3">
    <source>
        <dbReference type="HAMAP-Rule" id="MF_00385"/>
    </source>
</evidence>
<dbReference type="EMBL" id="QKUB01000002">
    <property type="protein sequence ID" value="PZW01483.1"/>
    <property type="molecule type" value="Genomic_DNA"/>
</dbReference>
<protein>
    <recommendedName>
        <fullName evidence="3">Small ribosomal subunit protein bS16</fullName>
    </recommendedName>
</protein>
<dbReference type="PANTHER" id="PTHR12919">
    <property type="entry name" value="30S RIBOSOMAL PROTEIN S16"/>
    <property type="match status" value="1"/>
</dbReference>
<dbReference type="InterPro" id="IPR000307">
    <property type="entry name" value="Ribosomal_bS16"/>
</dbReference>
<evidence type="ECO:0000313" key="5">
    <source>
        <dbReference type="Proteomes" id="UP000249646"/>
    </source>
</evidence>
<dbReference type="GO" id="GO:0005737">
    <property type="term" value="C:cytoplasm"/>
    <property type="evidence" value="ECO:0007669"/>
    <property type="project" value="UniProtKB-ARBA"/>
</dbReference>
<dbReference type="OrthoDB" id="9807878at2"/>
<dbReference type="SUPFAM" id="SSF54565">
    <property type="entry name" value="Ribosomal protein S16"/>
    <property type="match status" value="1"/>
</dbReference>
<dbReference type="GO" id="GO:0015935">
    <property type="term" value="C:small ribosomal subunit"/>
    <property type="evidence" value="ECO:0007669"/>
    <property type="project" value="TreeGrafter"/>
</dbReference>
<dbReference type="NCBIfam" id="TIGR00002">
    <property type="entry name" value="S16"/>
    <property type="match status" value="1"/>
</dbReference>
<dbReference type="HAMAP" id="MF_00385">
    <property type="entry name" value="Ribosomal_bS16"/>
    <property type="match status" value="1"/>
</dbReference>
<dbReference type="AlphaFoldDB" id="A0A2W7GUW7"/>
<keyword evidence="5" id="KW-1185">Reference proteome</keyword>
<dbReference type="InterPro" id="IPR020592">
    <property type="entry name" value="Ribosomal_bS16_CS"/>
</dbReference>
<comment type="similarity">
    <text evidence="3">Belongs to the bacterial ribosomal protein bS16 family.</text>
</comment>